<evidence type="ECO:0000313" key="2">
    <source>
        <dbReference type="EMBL" id="TYI73153.1"/>
    </source>
</evidence>
<dbReference type="EMBL" id="CM017655">
    <property type="protein sequence ID" value="TYI73153.1"/>
    <property type="molecule type" value="Genomic_DNA"/>
</dbReference>
<keyword evidence="3" id="KW-1185">Reference proteome</keyword>
<organism evidence="2 3">
    <name type="scientific">Gossypium mustelinum</name>
    <name type="common">Cotton</name>
    <name type="synonym">Gossypium caicoense</name>
    <dbReference type="NCBI Taxonomy" id="34275"/>
    <lineage>
        <taxon>Eukaryota</taxon>
        <taxon>Viridiplantae</taxon>
        <taxon>Streptophyta</taxon>
        <taxon>Embryophyta</taxon>
        <taxon>Tracheophyta</taxon>
        <taxon>Spermatophyta</taxon>
        <taxon>Magnoliopsida</taxon>
        <taxon>eudicotyledons</taxon>
        <taxon>Gunneridae</taxon>
        <taxon>Pentapetalae</taxon>
        <taxon>rosids</taxon>
        <taxon>malvids</taxon>
        <taxon>Malvales</taxon>
        <taxon>Malvaceae</taxon>
        <taxon>Malvoideae</taxon>
        <taxon>Gossypium</taxon>
    </lineage>
</organism>
<reference evidence="2 3" key="1">
    <citation type="submission" date="2019-07" db="EMBL/GenBank/DDBJ databases">
        <title>WGS assembly of Gossypium mustelinum.</title>
        <authorList>
            <person name="Chen Z.J."/>
            <person name="Sreedasyam A."/>
            <person name="Ando A."/>
            <person name="Song Q."/>
            <person name="De L."/>
            <person name="Hulse-Kemp A."/>
            <person name="Ding M."/>
            <person name="Ye W."/>
            <person name="Kirkbride R."/>
            <person name="Jenkins J."/>
            <person name="Plott C."/>
            <person name="Lovell J."/>
            <person name="Lin Y.-M."/>
            <person name="Vaughn R."/>
            <person name="Liu B."/>
            <person name="Li W."/>
            <person name="Simpson S."/>
            <person name="Scheffler B."/>
            <person name="Saski C."/>
            <person name="Grover C."/>
            <person name="Hu G."/>
            <person name="Conover J."/>
            <person name="Carlson J."/>
            <person name="Shu S."/>
            <person name="Boston L."/>
            <person name="Williams M."/>
            <person name="Peterson D."/>
            <person name="Mcgee K."/>
            <person name="Jones D."/>
            <person name="Wendel J."/>
            <person name="Stelly D."/>
            <person name="Grimwood J."/>
            <person name="Schmutz J."/>
        </authorList>
    </citation>
    <scope>NUCLEOTIDE SEQUENCE [LARGE SCALE GENOMIC DNA]</scope>
    <source>
        <strain evidence="2">1408120.09</strain>
    </source>
</reference>
<proteinExistence type="predicted"/>
<keyword evidence="1" id="KW-0812">Transmembrane</keyword>
<accession>A0A5D2U9A7</accession>
<name>A0A5D2U9A7_GOSMU</name>
<sequence length="86" mass="9450">MMLVLSRSYVGSLLIAAHFRASSSSSTRLLLLEPKNTSSIFQLLLLNLLPMLLCLVLLLGFQLRALSKPSIFLDASSSFSFSFPSQ</sequence>
<gene>
    <name evidence="2" type="ORF">E1A91_D07G111500v1</name>
</gene>
<dbReference type="Proteomes" id="UP000323597">
    <property type="component" value="Chromosome D07"/>
</dbReference>
<evidence type="ECO:0000256" key="1">
    <source>
        <dbReference type="SAM" id="Phobius"/>
    </source>
</evidence>
<evidence type="ECO:0000313" key="3">
    <source>
        <dbReference type="Proteomes" id="UP000323597"/>
    </source>
</evidence>
<dbReference type="AlphaFoldDB" id="A0A5D2U9A7"/>
<keyword evidence="1" id="KW-1133">Transmembrane helix</keyword>
<keyword evidence="1" id="KW-0472">Membrane</keyword>
<protein>
    <submittedName>
        <fullName evidence="2">Uncharacterized protein</fullName>
    </submittedName>
</protein>
<feature type="transmembrane region" description="Helical" evidence="1">
    <location>
        <begin position="40"/>
        <end position="61"/>
    </location>
</feature>